<feature type="compositionally biased region" description="Low complexity" evidence="1">
    <location>
        <begin position="121"/>
        <end position="184"/>
    </location>
</feature>
<dbReference type="PANTHER" id="PTHR24023:SF1095">
    <property type="entry name" value="EGF-LIKE DOMAIN-CONTAINING PROTEIN"/>
    <property type="match status" value="1"/>
</dbReference>
<dbReference type="STRING" id="1121395.SAMN02745215_01218"/>
<feature type="compositionally biased region" description="Low complexity" evidence="1">
    <location>
        <begin position="195"/>
        <end position="256"/>
    </location>
</feature>
<name>A0A1M7SW45_9FIRM</name>
<gene>
    <name evidence="2" type="ORF">SAMN02745215_01218</name>
</gene>
<feature type="compositionally biased region" description="Low complexity" evidence="1">
    <location>
        <begin position="267"/>
        <end position="277"/>
    </location>
</feature>
<protein>
    <submittedName>
        <fullName evidence="2">Collagen triple helix repeat-containing protein</fullName>
    </submittedName>
</protein>
<dbReference type="InterPro" id="IPR050149">
    <property type="entry name" value="Collagen_superfamily"/>
</dbReference>
<keyword evidence="2" id="KW-0176">Collagen</keyword>
<dbReference type="Pfam" id="PF01391">
    <property type="entry name" value="Collagen"/>
    <property type="match status" value="1"/>
</dbReference>
<dbReference type="Gene3D" id="2.60.120.40">
    <property type="match status" value="1"/>
</dbReference>
<evidence type="ECO:0000256" key="1">
    <source>
        <dbReference type="SAM" id="MobiDB-lite"/>
    </source>
</evidence>
<accession>A0A1M7SW45</accession>
<dbReference type="InterPro" id="IPR008160">
    <property type="entry name" value="Collagen"/>
</dbReference>
<dbReference type="GO" id="GO:0031012">
    <property type="term" value="C:extracellular matrix"/>
    <property type="evidence" value="ECO:0007669"/>
    <property type="project" value="TreeGrafter"/>
</dbReference>
<dbReference type="PANTHER" id="PTHR24023">
    <property type="entry name" value="COLLAGEN ALPHA"/>
    <property type="match status" value="1"/>
</dbReference>
<reference evidence="3" key="1">
    <citation type="submission" date="2016-12" db="EMBL/GenBank/DDBJ databases">
        <authorList>
            <person name="Varghese N."/>
            <person name="Submissions S."/>
        </authorList>
    </citation>
    <scope>NUCLEOTIDE SEQUENCE [LARGE SCALE GENOMIC DNA]</scope>
    <source>
        <strain evidence="3">DSM 11544</strain>
    </source>
</reference>
<sequence>MAELTTGLIDNFPVNGVRPSVSVALRITNDGDSMETAGITGYYLNGTIKEVYVLEVVNVNPNEVIIREYFADLDAFEFLFSTSSETVAISVWGKDAEGNLVDAHRVLPAELDSLEPIIVPTGPTGETGATGATGETGATGATGETGATGATGETGATGPTGETGATGPTGETGATGATGETGATGATGGTGATGATGETGATGAIGETGATGATGETGATGATGETGATGATGETGATGATGETGATGATGETGVTGATGGTGATGATGETGPTGSTGPTGGAGSLSGLQVQLQGSSGGTVANNANVLFDTTINAPSANIIYNAGIGTFLINQPGNYYISWWVNTDGAEAEPTVSFGIQVISGGSQTILSSSPSPMVTLQLNGSALLTVTTVPLVFNLFNNSGATVSYGISAIQANLTIIEIASL</sequence>
<dbReference type="GO" id="GO:0005615">
    <property type="term" value="C:extracellular space"/>
    <property type="evidence" value="ECO:0007669"/>
    <property type="project" value="TreeGrafter"/>
</dbReference>
<dbReference type="Proteomes" id="UP000184010">
    <property type="component" value="Unassembled WGS sequence"/>
</dbReference>
<feature type="region of interest" description="Disordered" evidence="1">
    <location>
        <begin position="120"/>
        <end position="288"/>
    </location>
</feature>
<organism evidence="2 3">
    <name type="scientific">Desulfitobacterium chlororespirans DSM 11544</name>
    <dbReference type="NCBI Taxonomy" id="1121395"/>
    <lineage>
        <taxon>Bacteria</taxon>
        <taxon>Bacillati</taxon>
        <taxon>Bacillota</taxon>
        <taxon>Clostridia</taxon>
        <taxon>Eubacteriales</taxon>
        <taxon>Desulfitobacteriaceae</taxon>
        <taxon>Desulfitobacterium</taxon>
    </lineage>
</organism>
<proteinExistence type="predicted"/>
<dbReference type="EMBL" id="FRDN01000005">
    <property type="protein sequence ID" value="SHN62650.1"/>
    <property type="molecule type" value="Genomic_DNA"/>
</dbReference>
<keyword evidence="3" id="KW-1185">Reference proteome</keyword>
<feature type="compositionally biased region" description="Gly residues" evidence="1">
    <location>
        <begin position="257"/>
        <end position="266"/>
    </location>
</feature>
<dbReference type="InterPro" id="IPR008983">
    <property type="entry name" value="Tumour_necrosis_fac-like_dom"/>
</dbReference>
<evidence type="ECO:0000313" key="2">
    <source>
        <dbReference type="EMBL" id="SHN62650.1"/>
    </source>
</evidence>
<feature type="compositionally biased region" description="Gly residues" evidence="1">
    <location>
        <begin position="185"/>
        <end position="194"/>
    </location>
</feature>
<dbReference type="RefSeq" id="WP_072771778.1">
    <property type="nucleotide sequence ID" value="NZ_FRDN01000005.1"/>
</dbReference>
<dbReference type="GO" id="GO:0030020">
    <property type="term" value="F:extracellular matrix structural constituent conferring tensile strength"/>
    <property type="evidence" value="ECO:0007669"/>
    <property type="project" value="TreeGrafter"/>
</dbReference>
<dbReference type="AlphaFoldDB" id="A0A1M7SW45"/>
<evidence type="ECO:0000313" key="3">
    <source>
        <dbReference type="Proteomes" id="UP000184010"/>
    </source>
</evidence>
<dbReference type="GO" id="GO:0030198">
    <property type="term" value="P:extracellular matrix organization"/>
    <property type="evidence" value="ECO:0007669"/>
    <property type="project" value="TreeGrafter"/>
</dbReference>